<accession>A0AAD9V0F3</accession>
<feature type="signal peptide" evidence="2">
    <location>
        <begin position="1"/>
        <end position="25"/>
    </location>
</feature>
<dbReference type="EMBL" id="JARQWQ010000055">
    <property type="protein sequence ID" value="KAK2556593.1"/>
    <property type="molecule type" value="Genomic_DNA"/>
</dbReference>
<gene>
    <name evidence="3" type="ORF">P5673_021511</name>
</gene>
<proteinExistence type="predicted"/>
<sequence length="91" mass="10464">MELKTAFVIFVLLAAIIEFSSVCRGQDDFLCLFHKCTKREEMDDSPIPESSPESGEASEQSDLSEKRLMRLAEFLQKKRNQFKVDDSMARN</sequence>
<dbReference type="Proteomes" id="UP001249851">
    <property type="component" value="Unassembled WGS sequence"/>
</dbReference>
<keyword evidence="2" id="KW-0732">Signal</keyword>
<reference evidence="3" key="1">
    <citation type="journal article" date="2023" name="G3 (Bethesda)">
        <title>Whole genome assembly and annotation of the endangered Caribbean coral Acropora cervicornis.</title>
        <authorList>
            <person name="Selwyn J.D."/>
            <person name="Vollmer S.V."/>
        </authorList>
    </citation>
    <scope>NUCLEOTIDE SEQUENCE</scope>
    <source>
        <strain evidence="3">K2</strain>
    </source>
</reference>
<feature type="region of interest" description="Disordered" evidence="1">
    <location>
        <begin position="40"/>
        <end position="63"/>
    </location>
</feature>
<protein>
    <submittedName>
        <fullName evidence="3">Uncharacterized protein</fullName>
    </submittedName>
</protein>
<name>A0AAD9V0F3_ACRCE</name>
<keyword evidence="4" id="KW-1185">Reference proteome</keyword>
<evidence type="ECO:0000256" key="1">
    <source>
        <dbReference type="SAM" id="MobiDB-lite"/>
    </source>
</evidence>
<feature type="compositionally biased region" description="Low complexity" evidence="1">
    <location>
        <begin position="45"/>
        <end position="61"/>
    </location>
</feature>
<feature type="chain" id="PRO_5042152571" evidence="2">
    <location>
        <begin position="26"/>
        <end position="91"/>
    </location>
</feature>
<reference evidence="3" key="2">
    <citation type="journal article" date="2023" name="Science">
        <title>Genomic signatures of disease resistance in endangered staghorn corals.</title>
        <authorList>
            <person name="Vollmer S.V."/>
            <person name="Selwyn J.D."/>
            <person name="Despard B.A."/>
            <person name="Roesel C.L."/>
        </authorList>
    </citation>
    <scope>NUCLEOTIDE SEQUENCE</scope>
    <source>
        <strain evidence="3">K2</strain>
    </source>
</reference>
<evidence type="ECO:0000256" key="2">
    <source>
        <dbReference type="SAM" id="SignalP"/>
    </source>
</evidence>
<dbReference type="AlphaFoldDB" id="A0AAD9V0F3"/>
<evidence type="ECO:0000313" key="3">
    <source>
        <dbReference type="EMBL" id="KAK2556593.1"/>
    </source>
</evidence>
<comment type="caution">
    <text evidence="3">The sequence shown here is derived from an EMBL/GenBank/DDBJ whole genome shotgun (WGS) entry which is preliminary data.</text>
</comment>
<evidence type="ECO:0000313" key="4">
    <source>
        <dbReference type="Proteomes" id="UP001249851"/>
    </source>
</evidence>
<organism evidence="3 4">
    <name type="scientific">Acropora cervicornis</name>
    <name type="common">Staghorn coral</name>
    <dbReference type="NCBI Taxonomy" id="6130"/>
    <lineage>
        <taxon>Eukaryota</taxon>
        <taxon>Metazoa</taxon>
        <taxon>Cnidaria</taxon>
        <taxon>Anthozoa</taxon>
        <taxon>Hexacorallia</taxon>
        <taxon>Scleractinia</taxon>
        <taxon>Astrocoeniina</taxon>
        <taxon>Acroporidae</taxon>
        <taxon>Acropora</taxon>
    </lineage>
</organism>